<evidence type="ECO:0000256" key="4">
    <source>
        <dbReference type="PROSITE-ProRule" id="PRU00236"/>
    </source>
</evidence>
<dbReference type="Pfam" id="PF02146">
    <property type="entry name" value="SIR2"/>
    <property type="match status" value="1"/>
</dbReference>
<evidence type="ECO:0000313" key="6">
    <source>
        <dbReference type="EMBL" id="AEV32917.1"/>
    </source>
</evidence>
<dbReference type="RefSeq" id="WP_014202271.1">
    <property type="nucleotide sequence ID" value="NC_016599.1"/>
</dbReference>
<accession>G8R2C7</accession>
<feature type="domain" description="Deacetylase sirtuin-type" evidence="5">
    <location>
        <begin position="1"/>
        <end position="230"/>
    </location>
</feature>
<keyword evidence="2" id="KW-0808">Transferase</keyword>
<gene>
    <name evidence="6" type="ordered locus">Oweho_1938</name>
</gene>
<dbReference type="OrthoDB" id="9800582at2"/>
<organism evidence="6 7">
    <name type="scientific">Owenweeksia hongkongensis (strain DSM 17368 / CIP 108786 / JCM 12287 / NRRL B-23963 / UST20020801)</name>
    <dbReference type="NCBI Taxonomy" id="926562"/>
    <lineage>
        <taxon>Bacteria</taxon>
        <taxon>Pseudomonadati</taxon>
        <taxon>Bacteroidota</taxon>
        <taxon>Flavobacteriia</taxon>
        <taxon>Flavobacteriales</taxon>
        <taxon>Owenweeksiaceae</taxon>
        <taxon>Owenweeksia</taxon>
    </lineage>
</organism>
<dbReference type="AlphaFoldDB" id="G8R2C7"/>
<dbReference type="eggNOG" id="COG0846">
    <property type="taxonomic scope" value="Bacteria"/>
</dbReference>
<dbReference type="InterPro" id="IPR029035">
    <property type="entry name" value="DHS-like_NAD/FAD-binding_dom"/>
</dbReference>
<evidence type="ECO:0000256" key="1">
    <source>
        <dbReference type="ARBA" id="ARBA00012928"/>
    </source>
</evidence>
<proteinExistence type="predicted"/>
<dbReference type="SUPFAM" id="SSF52467">
    <property type="entry name" value="DHS-like NAD/FAD-binding domain"/>
    <property type="match status" value="1"/>
</dbReference>
<evidence type="ECO:0000256" key="3">
    <source>
        <dbReference type="ARBA" id="ARBA00023027"/>
    </source>
</evidence>
<dbReference type="PATRIC" id="fig|926562.3.peg.1944"/>
<dbReference type="KEGG" id="oho:Oweho_1938"/>
<dbReference type="InterPro" id="IPR026590">
    <property type="entry name" value="Ssirtuin_cat_dom"/>
</dbReference>
<dbReference type="PANTHER" id="PTHR11085:SF4">
    <property type="entry name" value="NAD-DEPENDENT PROTEIN DEACYLASE"/>
    <property type="match status" value="1"/>
</dbReference>
<keyword evidence="3" id="KW-0520">NAD</keyword>
<dbReference type="Proteomes" id="UP000005631">
    <property type="component" value="Chromosome"/>
</dbReference>
<evidence type="ECO:0000259" key="5">
    <source>
        <dbReference type="PROSITE" id="PS50305"/>
    </source>
</evidence>
<dbReference type="InterPro" id="IPR026591">
    <property type="entry name" value="Sirtuin_cat_small_dom_sf"/>
</dbReference>
<dbReference type="HOGENOM" id="CLU_023643_3_1_10"/>
<evidence type="ECO:0000256" key="2">
    <source>
        <dbReference type="ARBA" id="ARBA00022679"/>
    </source>
</evidence>
<sequence length="238" mass="26577">MRNLRPGCRIVVLSGAGVSKESGLATFRENNGLWEEHDVYEVATPEAWNRDPEVVQRFYNARRKQLLEVFPNDAHKYLAKLEEVFEVVVVTQNVDDLHERGGSSNVVHLHGELRKSRSTLDESLVYDVDGWEVTMEERCEKGGVLRPHVVWFGEMVPMIEAAASIVRSADLLLVVGTSLSVYPAAGLLHEASSDVPVILIDPGELNTSGLRNVHHIREKATVGVKNLVLKMLEYQKDG</sequence>
<dbReference type="InterPro" id="IPR003000">
    <property type="entry name" value="Sirtuin"/>
</dbReference>
<dbReference type="Gene3D" id="3.40.50.1220">
    <property type="entry name" value="TPP-binding domain"/>
    <property type="match status" value="1"/>
</dbReference>
<dbReference type="InterPro" id="IPR050134">
    <property type="entry name" value="NAD-dep_sirtuin_deacylases"/>
</dbReference>
<protein>
    <recommendedName>
        <fullName evidence="1">protein acetyllysine N-acetyltransferase</fullName>
        <ecNumber evidence="1">2.3.1.286</ecNumber>
    </recommendedName>
</protein>
<evidence type="ECO:0000313" key="7">
    <source>
        <dbReference type="Proteomes" id="UP000005631"/>
    </source>
</evidence>
<dbReference type="Gene3D" id="3.30.1600.10">
    <property type="entry name" value="SIR2/SIRT2 'Small Domain"/>
    <property type="match status" value="1"/>
</dbReference>
<dbReference type="EC" id="2.3.1.286" evidence="1"/>
<dbReference type="EMBL" id="CP003156">
    <property type="protein sequence ID" value="AEV32917.1"/>
    <property type="molecule type" value="Genomic_DNA"/>
</dbReference>
<dbReference type="PANTHER" id="PTHR11085">
    <property type="entry name" value="NAD-DEPENDENT PROTEIN DEACYLASE SIRTUIN-5, MITOCHONDRIAL-RELATED"/>
    <property type="match status" value="1"/>
</dbReference>
<name>G8R2C7_OWEHD</name>
<dbReference type="GO" id="GO:0070403">
    <property type="term" value="F:NAD+ binding"/>
    <property type="evidence" value="ECO:0007669"/>
    <property type="project" value="InterPro"/>
</dbReference>
<dbReference type="STRING" id="926562.Oweho_1938"/>
<dbReference type="GO" id="GO:0017136">
    <property type="term" value="F:histone deacetylase activity, NAD-dependent"/>
    <property type="evidence" value="ECO:0007669"/>
    <property type="project" value="TreeGrafter"/>
</dbReference>
<reference evidence="6 7" key="1">
    <citation type="journal article" date="2012" name="Stand. Genomic Sci.">
        <title>Genome sequence of the orange-pigmented seawater bacterium Owenweeksia hongkongensis type strain (UST20020801(T)).</title>
        <authorList>
            <person name="Riedel T."/>
            <person name="Held B."/>
            <person name="Nolan M."/>
            <person name="Lucas S."/>
            <person name="Lapidus A."/>
            <person name="Tice H."/>
            <person name="Del Rio T.G."/>
            <person name="Cheng J.F."/>
            <person name="Han C."/>
            <person name="Tapia R."/>
            <person name="Goodwin L.A."/>
            <person name="Pitluck S."/>
            <person name="Liolios K."/>
            <person name="Mavromatis K."/>
            <person name="Pagani I."/>
            <person name="Ivanova N."/>
            <person name="Mikhailova N."/>
            <person name="Pati A."/>
            <person name="Chen A."/>
            <person name="Palaniappan K."/>
            <person name="Rohde M."/>
            <person name="Tindall B.J."/>
            <person name="Detter J.C."/>
            <person name="Goker M."/>
            <person name="Woyke T."/>
            <person name="Bristow J."/>
            <person name="Eisen J.A."/>
            <person name="Markowitz V."/>
            <person name="Hugenholtz P."/>
            <person name="Klenk H.P."/>
            <person name="Kyrpides N.C."/>
        </authorList>
    </citation>
    <scope>NUCLEOTIDE SEQUENCE</scope>
    <source>
        <strain evidence="7">DSM 17368 / JCM 12287 / NRRL B-23963</strain>
    </source>
</reference>
<dbReference type="PROSITE" id="PS50305">
    <property type="entry name" value="SIRTUIN"/>
    <property type="match status" value="1"/>
</dbReference>
<comment type="caution">
    <text evidence="4">Lacks conserved residue(s) required for the propagation of feature annotation.</text>
</comment>
<keyword evidence="7" id="KW-1185">Reference proteome</keyword>